<keyword evidence="3" id="KW-0963">Cytoplasm</keyword>
<evidence type="ECO:0000259" key="7">
    <source>
        <dbReference type="Pfam" id="PF01467"/>
    </source>
</evidence>
<feature type="domain" description="Cytidyltransferase-like" evidence="7">
    <location>
        <begin position="183"/>
        <end position="313"/>
    </location>
</feature>
<dbReference type="PRINTS" id="PR01020">
    <property type="entry name" value="LPSBIOSNTHSS"/>
</dbReference>
<evidence type="ECO:0000313" key="8">
    <source>
        <dbReference type="EMBL" id="CAG7581442.1"/>
    </source>
</evidence>
<comment type="catalytic activity">
    <reaction evidence="6">
        <text>(R)-4'-phosphopantetheine + ATP + H(+) = 3'-dephospho-CoA + diphosphate</text>
        <dbReference type="Rhea" id="RHEA:19801"/>
        <dbReference type="ChEBI" id="CHEBI:15378"/>
        <dbReference type="ChEBI" id="CHEBI:30616"/>
        <dbReference type="ChEBI" id="CHEBI:33019"/>
        <dbReference type="ChEBI" id="CHEBI:57328"/>
        <dbReference type="ChEBI" id="CHEBI:61723"/>
        <dbReference type="EC" id="2.7.7.3"/>
    </reaction>
</comment>
<dbReference type="InterPro" id="IPR014729">
    <property type="entry name" value="Rossmann-like_a/b/a_fold"/>
</dbReference>
<evidence type="ECO:0000256" key="2">
    <source>
        <dbReference type="ARBA" id="ARBA00013868"/>
    </source>
</evidence>
<organism evidence="8">
    <name type="scientific">uncultured marine phage</name>
    <dbReference type="NCBI Taxonomy" id="707152"/>
    <lineage>
        <taxon>Viruses</taxon>
        <taxon>environmental samples</taxon>
    </lineage>
</organism>
<dbReference type="GO" id="GO:0004595">
    <property type="term" value="F:pantetheine-phosphate adenylyltransferase activity"/>
    <property type="evidence" value="ECO:0007669"/>
    <property type="project" value="UniProtKB-EC"/>
</dbReference>
<protein>
    <recommendedName>
        <fullName evidence="2">Phosphopantetheine adenylyltransferase</fullName>
        <ecNumber evidence="1">2.7.7.3</ecNumber>
    </recommendedName>
</protein>
<dbReference type="SUPFAM" id="SSF52374">
    <property type="entry name" value="Nucleotidylyl transferase"/>
    <property type="match status" value="1"/>
</dbReference>
<evidence type="ECO:0000256" key="6">
    <source>
        <dbReference type="ARBA" id="ARBA00029346"/>
    </source>
</evidence>
<dbReference type="PANTHER" id="PTHR21174">
    <property type="match status" value="1"/>
</dbReference>
<evidence type="ECO:0000256" key="4">
    <source>
        <dbReference type="ARBA" id="ARBA00022842"/>
    </source>
</evidence>
<dbReference type="NCBIfam" id="TIGR00125">
    <property type="entry name" value="cyt_tran_rel"/>
    <property type="match status" value="1"/>
</dbReference>
<dbReference type="EMBL" id="OU342829">
    <property type="protein sequence ID" value="CAG7581442.1"/>
    <property type="molecule type" value="Genomic_DNA"/>
</dbReference>
<dbReference type="SUPFAM" id="SSF109604">
    <property type="entry name" value="HD-domain/PDEase-like"/>
    <property type="match status" value="1"/>
</dbReference>
<proteinExistence type="predicted"/>
<keyword evidence="8" id="KW-0548">Nucleotidyltransferase</keyword>
<name>A0A8D9CAQ7_9VIRU</name>
<dbReference type="Pfam" id="PF01467">
    <property type="entry name" value="CTP_transf_like"/>
    <property type="match status" value="1"/>
</dbReference>
<evidence type="ECO:0000256" key="3">
    <source>
        <dbReference type="ARBA" id="ARBA00022490"/>
    </source>
</evidence>
<dbReference type="InterPro" id="IPR001980">
    <property type="entry name" value="PPAT"/>
</dbReference>
<sequence length="330" mass="38406">MKLNISLEDAKELRKRYNEPWRFYHNENHIINLIEKFTSLKHDKGLTEEELDTMIEAAYYHDVVYNPWSRTNEEDSVEFYKTSVPNPKDEVIEIILGTKEREKSEGKLSSIFWEVDNSILKSDIPTLMEYEKKIFKEFQFVDYSVYKEGRIDFLKTCLGKFDNDENLQFLITYLENFVPKIGFYPGSFNPMHIGHMKVIEQAEKIFDKVVIGIGENPDKDSKTVIEDVEKTIGGRQLEVYTGLTTDVISKLSESGKVTLIRGLRNGDDLAYENNQLEIMKDVKEVIDGNREVDVVYIPCDKKHDHISSTLIRKLMAAGYEDKLDDLEYLP</sequence>
<dbReference type="Gene3D" id="3.40.50.620">
    <property type="entry name" value="HUPs"/>
    <property type="match status" value="1"/>
</dbReference>
<keyword evidence="5" id="KW-0173">Coenzyme A biosynthesis</keyword>
<dbReference type="InterPro" id="IPR004821">
    <property type="entry name" value="Cyt_trans-like"/>
</dbReference>
<keyword evidence="8" id="KW-0808">Transferase</keyword>
<dbReference type="GO" id="GO:0015937">
    <property type="term" value="P:coenzyme A biosynthetic process"/>
    <property type="evidence" value="ECO:0007669"/>
    <property type="project" value="UniProtKB-KW"/>
</dbReference>
<accession>A0A8D9CAQ7</accession>
<reference evidence="8" key="1">
    <citation type="submission" date="2021-06" db="EMBL/GenBank/DDBJ databases">
        <authorList>
            <person name="Gannon L."/>
            <person name="Redgwell R T."/>
            <person name="Michniewski S."/>
            <person name="Harrison D C."/>
            <person name="Millard A."/>
        </authorList>
    </citation>
    <scope>NUCLEOTIDE SEQUENCE</scope>
</reference>
<evidence type="ECO:0000256" key="1">
    <source>
        <dbReference type="ARBA" id="ARBA00012392"/>
    </source>
</evidence>
<dbReference type="PANTHER" id="PTHR21174:SF0">
    <property type="entry name" value="HD PHOSPHOHYDROLASE FAMILY PROTEIN-RELATED"/>
    <property type="match status" value="1"/>
</dbReference>
<dbReference type="InterPro" id="IPR009218">
    <property type="entry name" value="HD_phosphohydro"/>
</dbReference>
<gene>
    <name evidence="8" type="primary">coaD</name>
    <name evidence="8" type="ORF">SLAVMIC_00844</name>
</gene>
<evidence type="ECO:0000256" key="5">
    <source>
        <dbReference type="ARBA" id="ARBA00022993"/>
    </source>
</evidence>
<dbReference type="EC" id="2.7.7.3" evidence="1"/>
<keyword evidence="4" id="KW-0460">Magnesium</keyword>